<reference evidence="2 3" key="1">
    <citation type="submission" date="2018-03" db="EMBL/GenBank/DDBJ databases">
        <title>Genomic Encyclopedia of Archaeal and Bacterial Type Strains, Phase II (KMG-II): from individual species to whole genera.</title>
        <authorList>
            <person name="Goeker M."/>
        </authorList>
    </citation>
    <scope>NUCLEOTIDE SEQUENCE [LARGE SCALE GENOMIC DNA]</scope>
    <source>
        <strain evidence="2 3">DSM 44889</strain>
    </source>
</reference>
<protein>
    <submittedName>
        <fullName evidence="2">Uncharacterized protein</fullName>
    </submittedName>
</protein>
<name>A0A316ABR0_9ACTN</name>
<gene>
    <name evidence="2" type="ORF">BXY45_10464</name>
</gene>
<dbReference type="Proteomes" id="UP000245469">
    <property type="component" value="Unassembled WGS sequence"/>
</dbReference>
<dbReference type="AlphaFoldDB" id="A0A316ABR0"/>
<evidence type="ECO:0000313" key="3">
    <source>
        <dbReference type="Proteomes" id="UP000245469"/>
    </source>
</evidence>
<keyword evidence="3" id="KW-1185">Reference proteome</keyword>
<dbReference type="EMBL" id="QGDQ01000004">
    <property type="protein sequence ID" value="PWJ55143.1"/>
    <property type="molecule type" value="Genomic_DNA"/>
</dbReference>
<evidence type="ECO:0000313" key="2">
    <source>
        <dbReference type="EMBL" id="PWJ55143.1"/>
    </source>
</evidence>
<evidence type="ECO:0000256" key="1">
    <source>
        <dbReference type="SAM" id="MobiDB-lite"/>
    </source>
</evidence>
<accession>A0A316ABR0</accession>
<sequence length="45" mass="4924">MVATGAVVARDARRRQQLTPDQVRGRLQERYAALEAERTPDSGGA</sequence>
<proteinExistence type="predicted"/>
<feature type="region of interest" description="Disordered" evidence="1">
    <location>
        <begin position="1"/>
        <end position="26"/>
    </location>
</feature>
<comment type="caution">
    <text evidence="2">The sequence shown here is derived from an EMBL/GenBank/DDBJ whole genome shotgun (WGS) entry which is preliminary data.</text>
</comment>
<organism evidence="2 3">
    <name type="scientific">Quadrisphaera granulorum</name>
    <dbReference type="NCBI Taxonomy" id="317664"/>
    <lineage>
        <taxon>Bacteria</taxon>
        <taxon>Bacillati</taxon>
        <taxon>Actinomycetota</taxon>
        <taxon>Actinomycetes</taxon>
        <taxon>Kineosporiales</taxon>
        <taxon>Kineosporiaceae</taxon>
        <taxon>Quadrisphaera</taxon>
    </lineage>
</organism>